<feature type="compositionally biased region" description="Polar residues" evidence="3">
    <location>
        <begin position="123"/>
        <end position="132"/>
    </location>
</feature>
<feature type="region of interest" description="Disordered" evidence="3">
    <location>
        <begin position="651"/>
        <end position="719"/>
    </location>
</feature>
<organism evidence="5 6">
    <name type="scientific">Posidoniimonas corsicana</name>
    <dbReference type="NCBI Taxonomy" id="1938618"/>
    <lineage>
        <taxon>Bacteria</taxon>
        <taxon>Pseudomonadati</taxon>
        <taxon>Planctomycetota</taxon>
        <taxon>Planctomycetia</taxon>
        <taxon>Pirellulales</taxon>
        <taxon>Lacipirellulaceae</taxon>
        <taxon>Posidoniimonas</taxon>
    </lineage>
</organism>
<evidence type="ECO:0000313" key="6">
    <source>
        <dbReference type="Proteomes" id="UP000316714"/>
    </source>
</evidence>
<feature type="compositionally biased region" description="Acidic residues" evidence="3">
    <location>
        <begin position="666"/>
        <end position="677"/>
    </location>
</feature>
<dbReference type="OrthoDB" id="9804686at2"/>
<evidence type="ECO:0000256" key="2">
    <source>
        <dbReference type="ARBA" id="ARBA00023180"/>
    </source>
</evidence>
<name>A0A5C5UTL2_9BACT</name>
<gene>
    <name evidence="5" type="ORF">KOR34_50820</name>
</gene>
<comment type="caution">
    <text evidence="5">The sequence shown here is derived from an EMBL/GenBank/DDBJ whole genome shotgun (WGS) entry which is preliminary data.</text>
</comment>
<evidence type="ECO:0000256" key="3">
    <source>
        <dbReference type="SAM" id="MobiDB-lite"/>
    </source>
</evidence>
<evidence type="ECO:0008006" key="7">
    <source>
        <dbReference type="Google" id="ProtNLM"/>
    </source>
</evidence>
<accession>A0A5C5UTL2</accession>
<dbReference type="Gene3D" id="2.160.20.10">
    <property type="entry name" value="Single-stranded right-handed beta-helix, Pectin lyase-like"/>
    <property type="match status" value="1"/>
</dbReference>
<keyword evidence="6" id="KW-1185">Reference proteome</keyword>
<feature type="signal peptide" evidence="4">
    <location>
        <begin position="1"/>
        <end position="22"/>
    </location>
</feature>
<dbReference type="AlphaFoldDB" id="A0A5C5UTL2"/>
<dbReference type="SUPFAM" id="SSF51126">
    <property type="entry name" value="Pectin lyase-like"/>
    <property type="match status" value="1"/>
</dbReference>
<dbReference type="InterPro" id="IPR052063">
    <property type="entry name" value="Polysaccharide_Lyase_1"/>
</dbReference>
<evidence type="ECO:0000256" key="4">
    <source>
        <dbReference type="SAM" id="SignalP"/>
    </source>
</evidence>
<dbReference type="Proteomes" id="UP000316714">
    <property type="component" value="Unassembled WGS sequence"/>
</dbReference>
<dbReference type="PANTHER" id="PTHR42970:SF1">
    <property type="entry name" value="PECTATE LYASE C-RELATED"/>
    <property type="match status" value="1"/>
</dbReference>
<feature type="chain" id="PRO_5022701876" description="Pectate lyase" evidence="4">
    <location>
        <begin position="23"/>
        <end position="737"/>
    </location>
</feature>
<evidence type="ECO:0000256" key="1">
    <source>
        <dbReference type="ARBA" id="ARBA00022723"/>
    </source>
</evidence>
<proteinExistence type="predicted"/>
<feature type="region of interest" description="Disordered" evidence="3">
    <location>
        <begin position="117"/>
        <end position="147"/>
    </location>
</feature>
<reference evidence="5 6" key="1">
    <citation type="submission" date="2019-02" db="EMBL/GenBank/DDBJ databases">
        <title>Deep-cultivation of Planctomycetes and their phenomic and genomic characterization uncovers novel biology.</title>
        <authorList>
            <person name="Wiegand S."/>
            <person name="Jogler M."/>
            <person name="Boedeker C."/>
            <person name="Pinto D."/>
            <person name="Vollmers J."/>
            <person name="Rivas-Marin E."/>
            <person name="Kohn T."/>
            <person name="Peeters S.H."/>
            <person name="Heuer A."/>
            <person name="Rast P."/>
            <person name="Oberbeckmann S."/>
            <person name="Bunk B."/>
            <person name="Jeske O."/>
            <person name="Meyerdierks A."/>
            <person name="Storesund J.E."/>
            <person name="Kallscheuer N."/>
            <person name="Luecker S."/>
            <person name="Lage O.M."/>
            <person name="Pohl T."/>
            <person name="Merkel B.J."/>
            <person name="Hornburger P."/>
            <person name="Mueller R.-W."/>
            <person name="Bruemmer F."/>
            <person name="Labrenz M."/>
            <person name="Spormann A.M."/>
            <person name="Op Den Camp H."/>
            <person name="Overmann J."/>
            <person name="Amann R."/>
            <person name="Jetten M.S.M."/>
            <person name="Mascher T."/>
            <person name="Medema M.H."/>
            <person name="Devos D.P."/>
            <person name="Kaster A.-K."/>
            <person name="Ovreas L."/>
            <person name="Rohde M."/>
            <person name="Galperin M.Y."/>
            <person name="Jogler C."/>
        </authorList>
    </citation>
    <scope>NUCLEOTIDE SEQUENCE [LARGE SCALE GENOMIC DNA]</scope>
    <source>
        <strain evidence="5 6">KOR34</strain>
    </source>
</reference>
<keyword evidence="4" id="KW-0732">Signal</keyword>
<sequence length="737" mass="79242" precursor="true">MTRVALTCAIATLFLSSEGLLANTPLRIDLSAATGRRDAETTGWHEWEIKEGSSVSKEFDGVTVTLESSGAPLRGFLHKASLATGASLAADGVESRSTIEIKIAGLAPGKHTLAAFHNRPGNGPTSGVQLQSGEHRSDGAPSHDAARDDQMGATYVPFTAEPGAPAVLRLAALPGGDDPSIVLNALEIDTGDPRERAFAPSPANFDEHTDGKSGQVRLSWSAPVDARSFRVYLTRDRDYNAAVNAVRGSDSSTAVQITNTDEPELPVAVLPNDSLQHYCWRIDTTDGQGQVTRGDVWTFRVRHLAFPGAEGYGRFAIGGRGGRVFKVTTLADDGPGSLRAAVGATGPRTIVFDVGGRIELKSRLTLRDNYVTIAGQTAPGSGICISNYNMGMLGAHDNILRYLRVRPGDTSGDTLDGMGMASSDHSIIDHCSISWSHDEAFSSRGARNITLQRTLISEALNIAGHRKYEEGKQHGFAASISGDIGSFHHNLLAHCAGRNWSLAGAIDQANIHAGRLDIRNNLVYNWGYRTTDGGAKKVQFVANYYKPGPATTVFHMLKPERNHAFGPQDYYVEGNVMEGRYGPAPPLEGVVAPRDEPLSEFVYDKPFFPSYVQTQSARDAYFDILADVGCNVPALDDHDKRVIAETRDGTATFTGSRSGLPGLPDSQEDVGGWDDYPEERRPADWDTDDDGIPNAWERNHGLDPNDPADGAVDRNGDGYTNLEEYLNGLATSSNHAS</sequence>
<protein>
    <recommendedName>
        <fullName evidence="7">Pectate lyase</fullName>
    </recommendedName>
</protein>
<dbReference type="PANTHER" id="PTHR42970">
    <property type="entry name" value="PECTATE LYASE C-RELATED"/>
    <property type="match status" value="1"/>
</dbReference>
<keyword evidence="1" id="KW-0479">Metal-binding</keyword>
<dbReference type="GO" id="GO:0046872">
    <property type="term" value="F:metal ion binding"/>
    <property type="evidence" value="ECO:0007669"/>
    <property type="project" value="UniProtKB-KW"/>
</dbReference>
<evidence type="ECO:0000313" key="5">
    <source>
        <dbReference type="EMBL" id="TWT29764.1"/>
    </source>
</evidence>
<dbReference type="EMBL" id="SIHJ01000006">
    <property type="protein sequence ID" value="TWT29764.1"/>
    <property type="molecule type" value="Genomic_DNA"/>
</dbReference>
<dbReference type="InterPro" id="IPR012334">
    <property type="entry name" value="Pectin_lyas_fold"/>
</dbReference>
<keyword evidence="2" id="KW-0325">Glycoprotein</keyword>
<dbReference type="InterPro" id="IPR011050">
    <property type="entry name" value="Pectin_lyase_fold/virulence"/>
</dbReference>
<dbReference type="RefSeq" id="WP_146568887.1">
    <property type="nucleotide sequence ID" value="NZ_SIHJ01000006.1"/>
</dbReference>